<reference evidence="1" key="1">
    <citation type="submission" date="2020-07" db="EMBL/GenBank/DDBJ databases">
        <title>The High-quality genome of the commercially important snow crab, Chionoecetes opilio.</title>
        <authorList>
            <person name="Jeong J.-H."/>
            <person name="Ryu S."/>
        </authorList>
    </citation>
    <scope>NUCLEOTIDE SEQUENCE</scope>
    <source>
        <strain evidence="1">MADBK_172401_WGS</strain>
        <tissue evidence="1">Digestive gland</tissue>
    </source>
</reference>
<sequence>MHDNTCIIFDGMALVQEMAANKERIKTCKDLSDAITRAVNYKSKGHVIAYVIFDDYSVPTSMKNVTRKRRTGDKSSGRGFKVDKTTPIRDFASFLASTAAMDSLTLFLADQLVRGVKSNIVTVTRQGVLDNMQATQNIVRITSTHEEADTKMILYAAEIRKLGIKLTSTHPTLMY</sequence>
<keyword evidence="2" id="KW-1185">Reference proteome</keyword>
<accession>A0A8J4XMN2</accession>
<dbReference type="AlphaFoldDB" id="A0A8J4XMN2"/>
<proteinExistence type="predicted"/>
<comment type="caution">
    <text evidence="1">The sequence shown here is derived from an EMBL/GenBank/DDBJ whole genome shotgun (WGS) entry which is preliminary data.</text>
</comment>
<protein>
    <submittedName>
        <fullName evidence="1">Uncharacterized protein</fullName>
    </submittedName>
</protein>
<dbReference type="Proteomes" id="UP000770661">
    <property type="component" value="Unassembled WGS sequence"/>
</dbReference>
<organism evidence="1 2">
    <name type="scientific">Chionoecetes opilio</name>
    <name type="common">Atlantic snow crab</name>
    <name type="synonym">Cancer opilio</name>
    <dbReference type="NCBI Taxonomy" id="41210"/>
    <lineage>
        <taxon>Eukaryota</taxon>
        <taxon>Metazoa</taxon>
        <taxon>Ecdysozoa</taxon>
        <taxon>Arthropoda</taxon>
        <taxon>Crustacea</taxon>
        <taxon>Multicrustacea</taxon>
        <taxon>Malacostraca</taxon>
        <taxon>Eumalacostraca</taxon>
        <taxon>Eucarida</taxon>
        <taxon>Decapoda</taxon>
        <taxon>Pleocyemata</taxon>
        <taxon>Brachyura</taxon>
        <taxon>Eubrachyura</taxon>
        <taxon>Majoidea</taxon>
        <taxon>Majidae</taxon>
        <taxon>Chionoecetes</taxon>
    </lineage>
</organism>
<dbReference type="EMBL" id="JACEEZ010024702">
    <property type="protein sequence ID" value="KAG0709482.1"/>
    <property type="molecule type" value="Genomic_DNA"/>
</dbReference>
<evidence type="ECO:0000313" key="2">
    <source>
        <dbReference type="Proteomes" id="UP000770661"/>
    </source>
</evidence>
<name>A0A8J4XMN2_CHIOP</name>
<gene>
    <name evidence="1" type="ORF">GWK47_023864</name>
</gene>
<evidence type="ECO:0000313" key="1">
    <source>
        <dbReference type="EMBL" id="KAG0709482.1"/>
    </source>
</evidence>